<gene>
    <name evidence="1" type="ORF">NOF53_12070</name>
</gene>
<dbReference type="RefSeq" id="WP_255968477.1">
    <property type="nucleotide sequence ID" value="NZ_JANFQF010000008.1"/>
</dbReference>
<sequence>MTSPIEQTPDGMLDGLGGIEAWGQKTQAEYEAERVNMITEKTEPISLFSVAQSLFKGGYASIGQVITNLVGAITQGAFTDIVGLATFMGELTGQVEENNELIQVHGEQIADLESFIGTGTTTPIWASTGGRDLVTFPDTMMQRLYYMDDDGEGASKSLTEIPSFKPGKRFVEFAFIRGGRDTPTPVEAVRIITGDDAGLVDIDAWYLGVYVYDQPNDRMQLLWNSGNIKSVLTSQRQRYHIATGMTQEAQNDQLFAIAQLQIAPGFLQGTRSLGCIFQTGVAEQAGTVPQARHAYIGDQSVLPATIAMSALTYDKTKLMWGAIGESAT</sequence>
<evidence type="ECO:0000313" key="2">
    <source>
        <dbReference type="Proteomes" id="UP001524501"/>
    </source>
</evidence>
<keyword evidence="2" id="KW-1185">Reference proteome</keyword>
<dbReference type="Proteomes" id="UP001524501">
    <property type="component" value="Unassembled WGS sequence"/>
</dbReference>
<reference evidence="1 2" key="1">
    <citation type="submission" date="2022-07" db="EMBL/GenBank/DDBJ databases">
        <title>Degradation activity of malathion, p-nitrophenol and potential low-temperature adaptation strategy of Rhodococcus sp. FXJ9.536.</title>
        <authorList>
            <person name="Huang J."/>
            <person name="Huang Y."/>
        </authorList>
    </citation>
    <scope>NUCLEOTIDE SEQUENCE [LARGE SCALE GENOMIC DNA]</scope>
    <source>
        <strain evidence="1 2">FXJ9.536</strain>
    </source>
</reference>
<dbReference type="EMBL" id="JANFQF010000008">
    <property type="protein sequence ID" value="MCQ4119899.1"/>
    <property type="molecule type" value="Genomic_DNA"/>
</dbReference>
<comment type="caution">
    <text evidence="1">The sequence shown here is derived from an EMBL/GenBank/DDBJ whole genome shotgun (WGS) entry which is preliminary data.</text>
</comment>
<organism evidence="1 2">
    <name type="scientific">Rhodococcus tibetensis</name>
    <dbReference type="NCBI Taxonomy" id="2965064"/>
    <lineage>
        <taxon>Bacteria</taxon>
        <taxon>Bacillati</taxon>
        <taxon>Actinomycetota</taxon>
        <taxon>Actinomycetes</taxon>
        <taxon>Mycobacteriales</taxon>
        <taxon>Nocardiaceae</taxon>
        <taxon>Rhodococcus</taxon>
    </lineage>
</organism>
<protein>
    <submittedName>
        <fullName evidence="1">Uncharacterized protein</fullName>
    </submittedName>
</protein>
<proteinExistence type="predicted"/>
<name>A0ABT1QCB4_9NOCA</name>
<accession>A0ABT1QCB4</accession>
<evidence type="ECO:0000313" key="1">
    <source>
        <dbReference type="EMBL" id="MCQ4119899.1"/>
    </source>
</evidence>